<dbReference type="Pfam" id="PF13302">
    <property type="entry name" value="Acetyltransf_3"/>
    <property type="match status" value="1"/>
</dbReference>
<dbReference type="GO" id="GO:0016747">
    <property type="term" value="F:acyltransferase activity, transferring groups other than amino-acyl groups"/>
    <property type="evidence" value="ECO:0007669"/>
    <property type="project" value="InterPro"/>
</dbReference>
<dbReference type="AlphaFoldDB" id="A0A6C1TYM6"/>
<keyword evidence="3" id="KW-0808">Transferase</keyword>
<dbReference type="EMBL" id="JACEOR010000028">
    <property type="protein sequence ID" value="MBA4503921.1"/>
    <property type="molecule type" value="Genomic_DNA"/>
</dbReference>
<name>A0A6C1TYM6_9CORY</name>
<evidence type="ECO:0000259" key="1">
    <source>
        <dbReference type="PROSITE" id="PS51186"/>
    </source>
</evidence>
<dbReference type="PANTHER" id="PTHR43792">
    <property type="entry name" value="GNAT FAMILY, PUTATIVE (AFU_ORTHOLOGUE AFUA_3G00765)-RELATED-RELATED"/>
    <property type="match status" value="1"/>
</dbReference>
<dbReference type="RefSeq" id="WP_144318549.1">
    <property type="nucleotide sequence ID" value="NZ_CP038157.1"/>
</dbReference>
<sequence>MLVTPRLVLRPWARSDTPALFTHASHPEVGPRAGWPAHTSLEESRRSISDVLSAPGTFAITLDGEPVGCVALRPGESPELGYWVAAPYWGRGIATEAASALIEHSNYPFIVASHAEGNLGSQRVLLKLGFRFTHTGEKWLAPLGVSRPSLFYALSR</sequence>
<keyword evidence="5" id="KW-1185">Reference proteome</keyword>
<dbReference type="InterPro" id="IPR016181">
    <property type="entry name" value="Acyl_CoA_acyltransferase"/>
</dbReference>
<accession>A0A6C1TYM6</accession>
<comment type="caution">
    <text evidence="3">The sequence shown here is derived from an EMBL/GenBank/DDBJ whole genome shotgun (WGS) entry which is preliminary data.</text>
</comment>
<evidence type="ECO:0000313" key="3">
    <source>
        <dbReference type="EMBL" id="TVS29133.1"/>
    </source>
</evidence>
<evidence type="ECO:0000313" key="5">
    <source>
        <dbReference type="Proteomes" id="UP000580709"/>
    </source>
</evidence>
<reference evidence="2 5" key="2">
    <citation type="submission" date="2020-07" db="EMBL/GenBank/DDBJ databases">
        <authorList>
            <person name="Khare M."/>
        </authorList>
    </citation>
    <scope>NUCLEOTIDE SEQUENCE [LARGE SCALE GENOMIC DNA]</scope>
    <source>
        <strain evidence="2 5">P8776</strain>
    </source>
</reference>
<dbReference type="Proteomes" id="UP000336646">
    <property type="component" value="Unassembled WGS sequence"/>
</dbReference>
<dbReference type="OrthoDB" id="9132139at2"/>
<dbReference type="EMBL" id="RXIR01000007">
    <property type="protein sequence ID" value="TVS29133.1"/>
    <property type="molecule type" value="Genomic_DNA"/>
</dbReference>
<proteinExistence type="predicted"/>
<dbReference type="CDD" id="cd04301">
    <property type="entry name" value="NAT_SF"/>
    <property type="match status" value="1"/>
</dbReference>
<evidence type="ECO:0000313" key="2">
    <source>
        <dbReference type="EMBL" id="MBA4503921.1"/>
    </source>
</evidence>
<protein>
    <submittedName>
        <fullName evidence="2 3">N-acetyltransferase</fullName>
    </submittedName>
</protein>
<evidence type="ECO:0000313" key="4">
    <source>
        <dbReference type="Proteomes" id="UP000336646"/>
    </source>
</evidence>
<gene>
    <name evidence="3" type="ORF">EKI59_04820</name>
    <name evidence="2" type="ORF">H0H28_00945</name>
</gene>
<organism evidence="3 4">
    <name type="scientific">Corynebacterium sanguinis</name>
    <dbReference type="NCBI Taxonomy" id="2594913"/>
    <lineage>
        <taxon>Bacteria</taxon>
        <taxon>Bacillati</taxon>
        <taxon>Actinomycetota</taxon>
        <taxon>Actinomycetes</taxon>
        <taxon>Mycobacteriales</taxon>
        <taxon>Corynebacteriaceae</taxon>
        <taxon>Corynebacterium</taxon>
    </lineage>
</organism>
<dbReference type="SUPFAM" id="SSF55729">
    <property type="entry name" value="Acyl-CoA N-acyltransferases (Nat)"/>
    <property type="match status" value="1"/>
</dbReference>
<feature type="domain" description="N-acetyltransferase" evidence="1">
    <location>
        <begin position="7"/>
        <end position="156"/>
    </location>
</feature>
<dbReference type="Gene3D" id="3.40.630.30">
    <property type="match status" value="1"/>
</dbReference>
<dbReference type="GeneID" id="74902965"/>
<dbReference type="Proteomes" id="UP000580709">
    <property type="component" value="Unassembled WGS sequence"/>
</dbReference>
<dbReference type="InterPro" id="IPR000182">
    <property type="entry name" value="GNAT_dom"/>
</dbReference>
<dbReference type="PROSITE" id="PS51186">
    <property type="entry name" value="GNAT"/>
    <property type="match status" value="1"/>
</dbReference>
<dbReference type="InterPro" id="IPR051531">
    <property type="entry name" value="N-acetyltransferase"/>
</dbReference>
<reference evidence="3 4" key="1">
    <citation type="submission" date="2018-12" db="EMBL/GenBank/DDBJ databases">
        <title>Corynebacterium sanguinis sp. nov., a clinically-associated and environmental corynebacterium.</title>
        <authorList>
            <person name="Gonzales-Siles L."/>
            <person name="Jaen-Luchoro D."/>
            <person name="Cardew S."/>
            <person name="Inganas E."/>
            <person name="Ohlen M."/>
            <person name="Jensie-Markopolous S."/>
            <person name="Pinyeiro-Iglesias B."/>
            <person name="Molin K."/>
            <person name="Skovbjerg S."/>
            <person name="Svensson-Stadler L."/>
            <person name="Funke G."/>
            <person name="Moore E.R.B."/>
        </authorList>
    </citation>
    <scope>NUCLEOTIDE SEQUENCE [LARGE SCALE GENOMIC DNA]</scope>
    <source>
        <strain evidence="3 4">58734</strain>
    </source>
</reference>